<sequence>MTEWRPAATLATLRARADLLAAIRAFMNDAGVMEVDTGVLASAPPSERGLESFAVAGAGYLVPSPEHALKRLLAAGAGAIFQLGHVFRAGESGRWHNPEFCMLEWYRPGATMADLMDETERLIGRIAQVACVPRRRYRDLFQAHAGIDPLESTAAQLASCARDHDVAPGAVGTDDKDPDSRAFWLDLIMSLVVQPRLGLDGPECVTGFPADDAVLVAPDPEDDRLSQRFECYWQGVELANGAQELTDVVLAGERMRRECAAIAQSGGPPRAPDERLLAAMHAGLPACAGVALGVDRLLALMRGCDGLAPVLAFDWARR</sequence>
<keyword evidence="1" id="KW-0436">Ligase</keyword>
<dbReference type="PANTHER" id="PTHR42918:SF6">
    <property type="entry name" value="ELONGATION FACTOR P--(R)-BETA-LYSINE LIGASE"/>
    <property type="match status" value="1"/>
</dbReference>
<evidence type="ECO:0000256" key="3">
    <source>
        <dbReference type="ARBA" id="ARBA00022840"/>
    </source>
</evidence>
<dbReference type="InterPro" id="IPR045864">
    <property type="entry name" value="aa-tRNA-synth_II/BPL/LPL"/>
</dbReference>
<gene>
    <name evidence="5" type="primary">epmA</name>
    <name evidence="5" type="ORF">ACFOSU_17365</name>
</gene>
<dbReference type="InterPro" id="IPR006195">
    <property type="entry name" value="aa-tRNA-synth_II"/>
</dbReference>
<name>A0ABV7EWC1_9GAMM</name>
<keyword evidence="2" id="KW-0547">Nucleotide-binding</keyword>
<dbReference type="PANTHER" id="PTHR42918">
    <property type="entry name" value="LYSYL-TRNA SYNTHETASE"/>
    <property type="match status" value="1"/>
</dbReference>
<evidence type="ECO:0000259" key="4">
    <source>
        <dbReference type="PROSITE" id="PS50862"/>
    </source>
</evidence>
<proteinExistence type="predicted"/>
<protein>
    <submittedName>
        <fullName evidence="5">EF-P lysine aminoacylase EpmA</fullName>
    </submittedName>
</protein>
<reference evidence="6" key="1">
    <citation type="journal article" date="2019" name="Int. J. Syst. Evol. Microbiol.">
        <title>The Global Catalogue of Microorganisms (GCM) 10K type strain sequencing project: providing services to taxonomists for standard genome sequencing and annotation.</title>
        <authorList>
            <consortium name="The Broad Institute Genomics Platform"/>
            <consortium name="The Broad Institute Genome Sequencing Center for Infectious Disease"/>
            <person name="Wu L."/>
            <person name="Ma J."/>
        </authorList>
    </citation>
    <scope>NUCLEOTIDE SEQUENCE [LARGE SCALE GENOMIC DNA]</scope>
    <source>
        <strain evidence="6">KCTC 52640</strain>
    </source>
</reference>
<keyword evidence="3" id="KW-0067">ATP-binding</keyword>
<dbReference type="NCBIfam" id="NF006828">
    <property type="entry name" value="PRK09350.1"/>
    <property type="match status" value="1"/>
</dbReference>
<dbReference type="InterPro" id="IPR004525">
    <property type="entry name" value="EpmA"/>
</dbReference>
<evidence type="ECO:0000256" key="2">
    <source>
        <dbReference type="ARBA" id="ARBA00022741"/>
    </source>
</evidence>
<dbReference type="PRINTS" id="PR00982">
    <property type="entry name" value="TRNASYNTHLYS"/>
</dbReference>
<organism evidence="5 6">
    <name type="scientific">Salinisphaera aquimarina</name>
    <dbReference type="NCBI Taxonomy" id="2094031"/>
    <lineage>
        <taxon>Bacteria</taxon>
        <taxon>Pseudomonadati</taxon>
        <taxon>Pseudomonadota</taxon>
        <taxon>Gammaproteobacteria</taxon>
        <taxon>Salinisphaerales</taxon>
        <taxon>Salinisphaeraceae</taxon>
        <taxon>Salinisphaera</taxon>
    </lineage>
</organism>
<dbReference type="InterPro" id="IPR004364">
    <property type="entry name" value="Aa-tRNA-synt_II"/>
</dbReference>
<dbReference type="SUPFAM" id="SSF55681">
    <property type="entry name" value="Class II aaRS and biotin synthetases"/>
    <property type="match status" value="1"/>
</dbReference>
<feature type="domain" description="Aminoacyl-transfer RNA synthetases class-II family profile" evidence="4">
    <location>
        <begin position="13"/>
        <end position="309"/>
    </location>
</feature>
<dbReference type="PROSITE" id="PS50862">
    <property type="entry name" value="AA_TRNA_LIGASE_II"/>
    <property type="match status" value="1"/>
</dbReference>
<dbReference type="NCBIfam" id="TIGR00462">
    <property type="entry name" value="genX"/>
    <property type="match status" value="1"/>
</dbReference>
<comment type="caution">
    <text evidence="5">The sequence shown here is derived from an EMBL/GenBank/DDBJ whole genome shotgun (WGS) entry which is preliminary data.</text>
</comment>
<dbReference type="EMBL" id="JBHRSS010000008">
    <property type="protein sequence ID" value="MFC3105645.1"/>
    <property type="molecule type" value="Genomic_DNA"/>
</dbReference>
<dbReference type="InterPro" id="IPR018149">
    <property type="entry name" value="Lys-tRNA-synth_II_C"/>
</dbReference>
<evidence type="ECO:0000256" key="1">
    <source>
        <dbReference type="ARBA" id="ARBA00022598"/>
    </source>
</evidence>
<dbReference type="Pfam" id="PF00152">
    <property type="entry name" value="tRNA-synt_2"/>
    <property type="match status" value="1"/>
</dbReference>
<accession>A0ABV7EWC1</accession>
<evidence type="ECO:0000313" key="5">
    <source>
        <dbReference type="EMBL" id="MFC3105645.1"/>
    </source>
</evidence>
<evidence type="ECO:0000313" key="6">
    <source>
        <dbReference type="Proteomes" id="UP001595462"/>
    </source>
</evidence>
<keyword evidence="6" id="KW-1185">Reference proteome</keyword>
<dbReference type="RefSeq" id="WP_380691182.1">
    <property type="nucleotide sequence ID" value="NZ_JBHRSS010000008.1"/>
</dbReference>
<dbReference type="Gene3D" id="3.30.930.10">
    <property type="entry name" value="Bira Bifunctional Protein, Domain 2"/>
    <property type="match status" value="1"/>
</dbReference>
<dbReference type="Proteomes" id="UP001595462">
    <property type="component" value="Unassembled WGS sequence"/>
</dbReference>